<dbReference type="Proteomes" id="UP000184268">
    <property type="component" value="Unassembled WGS sequence"/>
</dbReference>
<name>A0A1M5S9C0_9GAMM</name>
<feature type="compositionally biased region" description="Basic residues" evidence="1">
    <location>
        <begin position="59"/>
        <end position="70"/>
    </location>
</feature>
<dbReference type="STRING" id="299255.SAMN02745129_1917"/>
<proteinExistence type="predicted"/>
<evidence type="ECO:0000256" key="1">
    <source>
        <dbReference type="SAM" id="MobiDB-lite"/>
    </source>
</evidence>
<keyword evidence="3" id="KW-1185">Reference proteome</keyword>
<sequence>MLSQSLPAQLARWLLLLLLTLVAVHHCQPLLDALARDAVSAGCHSMEPGQEHAQEHATDHHHHHHHHGHH</sequence>
<dbReference type="AlphaFoldDB" id="A0A1M5S9C0"/>
<gene>
    <name evidence="2" type="ORF">SAMN02745129_1917</name>
</gene>
<evidence type="ECO:0000313" key="3">
    <source>
        <dbReference type="Proteomes" id="UP000184268"/>
    </source>
</evidence>
<organism evidence="2 3">
    <name type="scientific">Ferrimonas marina</name>
    <dbReference type="NCBI Taxonomy" id="299255"/>
    <lineage>
        <taxon>Bacteria</taxon>
        <taxon>Pseudomonadati</taxon>
        <taxon>Pseudomonadota</taxon>
        <taxon>Gammaproteobacteria</taxon>
        <taxon>Alteromonadales</taxon>
        <taxon>Ferrimonadaceae</taxon>
        <taxon>Ferrimonas</taxon>
    </lineage>
</organism>
<protein>
    <submittedName>
        <fullName evidence="2">Uncharacterized protein</fullName>
    </submittedName>
</protein>
<dbReference type="RefSeq" id="WP_067663084.1">
    <property type="nucleotide sequence ID" value="NZ_FQXG01000002.1"/>
</dbReference>
<feature type="compositionally biased region" description="Basic and acidic residues" evidence="1">
    <location>
        <begin position="49"/>
        <end position="58"/>
    </location>
</feature>
<dbReference type="EMBL" id="FQXG01000002">
    <property type="protein sequence ID" value="SHH35096.1"/>
    <property type="molecule type" value="Genomic_DNA"/>
</dbReference>
<reference evidence="2 3" key="1">
    <citation type="submission" date="2016-11" db="EMBL/GenBank/DDBJ databases">
        <authorList>
            <person name="Jaros S."/>
            <person name="Januszkiewicz K."/>
            <person name="Wedrychowicz H."/>
        </authorList>
    </citation>
    <scope>NUCLEOTIDE SEQUENCE [LARGE SCALE GENOMIC DNA]</scope>
    <source>
        <strain evidence="2 3">DSM 16917</strain>
    </source>
</reference>
<evidence type="ECO:0000313" key="2">
    <source>
        <dbReference type="EMBL" id="SHH35096.1"/>
    </source>
</evidence>
<feature type="region of interest" description="Disordered" evidence="1">
    <location>
        <begin position="44"/>
        <end position="70"/>
    </location>
</feature>
<accession>A0A1M5S9C0</accession>